<protein>
    <submittedName>
        <fullName evidence="1">Uncharacterized protein</fullName>
    </submittedName>
</protein>
<accession>A0AAD8GT06</accession>
<dbReference type="Proteomes" id="UP001237642">
    <property type="component" value="Unassembled WGS sequence"/>
</dbReference>
<dbReference type="AlphaFoldDB" id="A0AAD8GT06"/>
<evidence type="ECO:0000313" key="1">
    <source>
        <dbReference type="EMBL" id="KAK1354710.1"/>
    </source>
</evidence>
<name>A0AAD8GT06_9APIA</name>
<gene>
    <name evidence="1" type="ORF">POM88_047966</name>
</gene>
<proteinExistence type="predicted"/>
<comment type="caution">
    <text evidence="1">The sequence shown here is derived from an EMBL/GenBank/DDBJ whole genome shotgun (WGS) entry which is preliminary data.</text>
</comment>
<sequence>MGKYWISSTFHTLKPEDLWAREMCERGPMDYFYWIRAIQVATPLFYDDGKCLLMDYMEWKNYVEGRFRCIDFEDDMSSLLGKRGKDLPITKQHEPEATKSDFEELGMVQQKPEVENLMEKHEPEETDYASKEFVTKLEAKNLLVVEKHEPEETDYASKEFVTKLERSSIMSLHRHQRKGQFGSFLYPKLYLLFPTNHSKEDVLMMCEVHSISLSLERC</sequence>
<organism evidence="1 2">
    <name type="scientific">Heracleum sosnowskyi</name>
    <dbReference type="NCBI Taxonomy" id="360622"/>
    <lineage>
        <taxon>Eukaryota</taxon>
        <taxon>Viridiplantae</taxon>
        <taxon>Streptophyta</taxon>
        <taxon>Embryophyta</taxon>
        <taxon>Tracheophyta</taxon>
        <taxon>Spermatophyta</taxon>
        <taxon>Magnoliopsida</taxon>
        <taxon>eudicotyledons</taxon>
        <taxon>Gunneridae</taxon>
        <taxon>Pentapetalae</taxon>
        <taxon>asterids</taxon>
        <taxon>campanulids</taxon>
        <taxon>Apiales</taxon>
        <taxon>Apiaceae</taxon>
        <taxon>Apioideae</taxon>
        <taxon>apioid superclade</taxon>
        <taxon>Tordylieae</taxon>
        <taxon>Tordyliinae</taxon>
        <taxon>Heracleum</taxon>
    </lineage>
</organism>
<dbReference type="EMBL" id="JAUIZM010000011">
    <property type="protein sequence ID" value="KAK1354710.1"/>
    <property type="molecule type" value="Genomic_DNA"/>
</dbReference>
<reference evidence="1" key="1">
    <citation type="submission" date="2023-02" db="EMBL/GenBank/DDBJ databases">
        <title>Genome of toxic invasive species Heracleum sosnowskyi carries increased number of genes despite the absence of recent whole-genome duplications.</title>
        <authorList>
            <person name="Schelkunov M."/>
            <person name="Shtratnikova V."/>
            <person name="Makarenko M."/>
            <person name="Klepikova A."/>
            <person name="Omelchenko D."/>
            <person name="Novikova G."/>
            <person name="Obukhova E."/>
            <person name="Bogdanov V."/>
            <person name="Penin A."/>
            <person name="Logacheva M."/>
        </authorList>
    </citation>
    <scope>NUCLEOTIDE SEQUENCE</scope>
    <source>
        <strain evidence="1">Hsosn_3</strain>
        <tissue evidence="1">Leaf</tissue>
    </source>
</reference>
<evidence type="ECO:0000313" key="2">
    <source>
        <dbReference type="Proteomes" id="UP001237642"/>
    </source>
</evidence>
<keyword evidence="2" id="KW-1185">Reference proteome</keyword>
<reference evidence="1" key="2">
    <citation type="submission" date="2023-05" db="EMBL/GenBank/DDBJ databases">
        <authorList>
            <person name="Schelkunov M.I."/>
        </authorList>
    </citation>
    <scope>NUCLEOTIDE SEQUENCE</scope>
    <source>
        <strain evidence="1">Hsosn_3</strain>
        <tissue evidence="1">Leaf</tissue>
    </source>
</reference>